<dbReference type="AlphaFoldDB" id="A0AAE0FCF6"/>
<organism evidence="2 3">
    <name type="scientific">Cymbomonas tetramitiformis</name>
    <dbReference type="NCBI Taxonomy" id="36881"/>
    <lineage>
        <taxon>Eukaryota</taxon>
        <taxon>Viridiplantae</taxon>
        <taxon>Chlorophyta</taxon>
        <taxon>Pyramimonadophyceae</taxon>
        <taxon>Pyramimonadales</taxon>
        <taxon>Pyramimonadaceae</taxon>
        <taxon>Cymbomonas</taxon>
    </lineage>
</organism>
<accession>A0AAE0FCF6</accession>
<evidence type="ECO:0000313" key="2">
    <source>
        <dbReference type="EMBL" id="KAK3256836.1"/>
    </source>
</evidence>
<feature type="compositionally biased region" description="Basic and acidic residues" evidence="1">
    <location>
        <begin position="80"/>
        <end position="93"/>
    </location>
</feature>
<proteinExistence type="predicted"/>
<feature type="compositionally biased region" description="Polar residues" evidence="1">
    <location>
        <begin position="17"/>
        <end position="29"/>
    </location>
</feature>
<evidence type="ECO:0000313" key="3">
    <source>
        <dbReference type="Proteomes" id="UP001190700"/>
    </source>
</evidence>
<dbReference type="EMBL" id="LGRX02021297">
    <property type="protein sequence ID" value="KAK3256836.1"/>
    <property type="molecule type" value="Genomic_DNA"/>
</dbReference>
<sequence length="167" mass="18890">MGRFRTKKSDALVGNANAHSRASAATSQENDGDETEKLRKQVTRLKRCVDELRKTCDAQATDLEQAEFERKRLVKKCSRRIRESAPEDPDQKQPKPRAFKTEAAATVKAELQRLKRKGEHFERILKGLESATTVSEAIHSYSNLTSLDKAALKELPLHAEMLLGYLR</sequence>
<feature type="region of interest" description="Disordered" evidence="1">
    <location>
        <begin position="1"/>
        <end position="38"/>
    </location>
</feature>
<name>A0AAE0FCF6_9CHLO</name>
<protein>
    <submittedName>
        <fullName evidence="2">Uncharacterized protein</fullName>
    </submittedName>
</protein>
<dbReference type="Proteomes" id="UP001190700">
    <property type="component" value="Unassembled WGS sequence"/>
</dbReference>
<reference evidence="2 3" key="1">
    <citation type="journal article" date="2015" name="Genome Biol. Evol.">
        <title>Comparative Genomics of a Bacterivorous Green Alga Reveals Evolutionary Causalities and Consequences of Phago-Mixotrophic Mode of Nutrition.</title>
        <authorList>
            <person name="Burns J.A."/>
            <person name="Paasch A."/>
            <person name="Narechania A."/>
            <person name="Kim E."/>
        </authorList>
    </citation>
    <scope>NUCLEOTIDE SEQUENCE [LARGE SCALE GENOMIC DNA]</scope>
    <source>
        <strain evidence="2 3">PLY_AMNH</strain>
    </source>
</reference>
<evidence type="ECO:0000256" key="1">
    <source>
        <dbReference type="SAM" id="MobiDB-lite"/>
    </source>
</evidence>
<gene>
    <name evidence="2" type="ORF">CYMTET_34058</name>
</gene>
<comment type="caution">
    <text evidence="2">The sequence shown here is derived from an EMBL/GenBank/DDBJ whole genome shotgun (WGS) entry which is preliminary data.</text>
</comment>
<feature type="region of interest" description="Disordered" evidence="1">
    <location>
        <begin position="80"/>
        <end position="103"/>
    </location>
</feature>
<keyword evidence="3" id="KW-1185">Reference proteome</keyword>